<dbReference type="GO" id="GO:0005576">
    <property type="term" value="C:extracellular region"/>
    <property type="evidence" value="ECO:0007669"/>
    <property type="project" value="UniProtKB-SubCell"/>
</dbReference>
<evidence type="ECO:0000259" key="9">
    <source>
        <dbReference type="PROSITE" id="PS50287"/>
    </source>
</evidence>
<dbReference type="PANTHER" id="PTHR48071:SF28">
    <property type="entry name" value="SRCR DOMAIN-CONTAINING PROTEIN"/>
    <property type="match status" value="1"/>
</dbReference>
<dbReference type="Gene3D" id="3.10.250.10">
    <property type="entry name" value="SRCR-like domain"/>
    <property type="match status" value="3"/>
</dbReference>
<dbReference type="STRING" id="307972.A0A2G8K608"/>
<evidence type="ECO:0000256" key="4">
    <source>
        <dbReference type="ARBA" id="ARBA00022737"/>
    </source>
</evidence>
<evidence type="ECO:0000256" key="2">
    <source>
        <dbReference type="ARBA" id="ARBA00022525"/>
    </source>
</evidence>
<dbReference type="SMART" id="SM00202">
    <property type="entry name" value="SR"/>
    <property type="match status" value="3"/>
</dbReference>
<name>A0A2G8K608_STIJA</name>
<keyword evidence="6" id="KW-0325">Glycoprotein</keyword>
<dbReference type="PROSITE" id="PS50287">
    <property type="entry name" value="SRCR_2"/>
    <property type="match status" value="3"/>
</dbReference>
<dbReference type="FunFam" id="3.10.250.10:FF:000005">
    <property type="entry name" value="Neurotrypsin isoform A"/>
    <property type="match status" value="1"/>
</dbReference>
<feature type="disulfide bond" evidence="7">
    <location>
        <begin position="87"/>
        <end position="148"/>
    </location>
</feature>
<comment type="caution">
    <text evidence="7">Lacks conserved residue(s) required for the propagation of feature annotation.</text>
</comment>
<keyword evidence="5 7" id="KW-1015">Disulfide bond</keyword>
<evidence type="ECO:0000313" key="11">
    <source>
        <dbReference type="Proteomes" id="UP000230750"/>
    </source>
</evidence>
<keyword evidence="3 8" id="KW-0732">Signal</keyword>
<dbReference type="InterPro" id="IPR001190">
    <property type="entry name" value="SRCR"/>
</dbReference>
<dbReference type="OrthoDB" id="536948at2759"/>
<gene>
    <name evidence="10" type="ORF">BSL78_19771</name>
</gene>
<dbReference type="FunFam" id="3.10.250.10:FF:000006">
    <property type="entry name" value="neurotrypsin isoform X2"/>
    <property type="match status" value="1"/>
</dbReference>
<feature type="disulfide bond" evidence="7">
    <location>
        <begin position="325"/>
        <end position="335"/>
    </location>
</feature>
<dbReference type="SUPFAM" id="SSF56487">
    <property type="entry name" value="SRCR-like"/>
    <property type="match status" value="3"/>
</dbReference>
<sequence length="360" mass="38431">MFLIGINFLTSLATLLSAMLPLVYTQGNGDGAHNCGHHEDAGVKCVVPVRLVDGTADYEGRIEIFLNGAWGTICDDSWGKDEADVACRQLGYSAAEAATSSASYGQGTGQIWLDDVQCIGSEEHIFACNNRGVGVHNCGHGEDAGVKCVVPEVRLVGGTTDYEGRIEIFLNGAWGTICDDSWGIDEAEVACRQLGYSKAVEAFSFASYGAGTGEILLDDVQCIGSEEHILACQNRGVGVHDCGHYEDAGVKCEIPMRLVNGEGIHTGRVELFMNGEWGTVDEDPWDDTDAGVVCRELGFPYGGTGYRSAHFGQGTGPIWIDEVNCEGQETSLLQCPHQTDTSEDSHAEDVGVACNGLRAY</sequence>
<dbReference type="PANTHER" id="PTHR48071">
    <property type="entry name" value="SRCR DOMAIN-CONTAINING PROTEIN"/>
    <property type="match status" value="1"/>
</dbReference>
<keyword evidence="4" id="KW-0677">Repeat</keyword>
<dbReference type="EMBL" id="MRZV01000854">
    <property type="protein sequence ID" value="PIK43389.1"/>
    <property type="molecule type" value="Genomic_DNA"/>
</dbReference>
<evidence type="ECO:0000256" key="1">
    <source>
        <dbReference type="ARBA" id="ARBA00004613"/>
    </source>
</evidence>
<proteinExistence type="predicted"/>
<evidence type="ECO:0000256" key="6">
    <source>
        <dbReference type="ARBA" id="ARBA00023180"/>
    </source>
</evidence>
<accession>A0A2G8K608</accession>
<organism evidence="10 11">
    <name type="scientific">Stichopus japonicus</name>
    <name type="common">Sea cucumber</name>
    <dbReference type="NCBI Taxonomy" id="307972"/>
    <lineage>
        <taxon>Eukaryota</taxon>
        <taxon>Metazoa</taxon>
        <taxon>Echinodermata</taxon>
        <taxon>Eleutherozoa</taxon>
        <taxon>Echinozoa</taxon>
        <taxon>Holothuroidea</taxon>
        <taxon>Aspidochirotacea</taxon>
        <taxon>Aspidochirotida</taxon>
        <taxon>Stichopodidae</taxon>
        <taxon>Apostichopus</taxon>
    </lineage>
</organism>
<protein>
    <submittedName>
        <fullName evidence="10">Putative deleted in malignant brain tumors 1 protein-like</fullName>
    </submittedName>
</protein>
<keyword evidence="2" id="KW-0964">Secreted</keyword>
<evidence type="ECO:0000256" key="7">
    <source>
        <dbReference type="PROSITE-ProRule" id="PRU00196"/>
    </source>
</evidence>
<evidence type="ECO:0000256" key="5">
    <source>
        <dbReference type="ARBA" id="ARBA00023157"/>
    </source>
</evidence>
<feature type="chain" id="PRO_5013930082" evidence="8">
    <location>
        <begin position="26"/>
        <end position="360"/>
    </location>
</feature>
<feature type="disulfide bond" evidence="7">
    <location>
        <begin position="222"/>
        <end position="232"/>
    </location>
</feature>
<evidence type="ECO:0000256" key="8">
    <source>
        <dbReference type="SAM" id="SignalP"/>
    </source>
</evidence>
<feature type="disulfide bond" evidence="7">
    <location>
        <begin position="74"/>
        <end position="138"/>
    </location>
</feature>
<feature type="domain" description="SRCR" evidence="9">
    <location>
        <begin position="153"/>
        <end position="253"/>
    </location>
</feature>
<feature type="domain" description="SRCR" evidence="9">
    <location>
        <begin position="256"/>
        <end position="355"/>
    </location>
</feature>
<evidence type="ECO:0000256" key="3">
    <source>
        <dbReference type="ARBA" id="ARBA00022729"/>
    </source>
</evidence>
<dbReference type="Pfam" id="PF00530">
    <property type="entry name" value="SRCR"/>
    <property type="match status" value="3"/>
</dbReference>
<feature type="disulfide bond" evidence="7">
    <location>
        <begin position="178"/>
        <end position="242"/>
    </location>
</feature>
<dbReference type="InterPro" id="IPR036772">
    <property type="entry name" value="SRCR-like_dom_sf"/>
</dbReference>
<feature type="disulfide bond" evidence="7">
    <location>
        <begin position="191"/>
        <end position="252"/>
    </location>
</feature>
<dbReference type="PROSITE" id="PS00420">
    <property type="entry name" value="SRCR_1"/>
    <property type="match status" value="2"/>
</dbReference>
<dbReference type="FunFam" id="3.10.250.10:FF:000011">
    <property type="entry name" value="Scavenger receptor class A member 5"/>
    <property type="match status" value="1"/>
</dbReference>
<comment type="caution">
    <text evidence="10">The sequence shown here is derived from an EMBL/GenBank/DDBJ whole genome shotgun (WGS) entry which is preliminary data.</text>
</comment>
<keyword evidence="11" id="KW-1185">Reference proteome</keyword>
<dbReference type="PRINTS" id="PR00258">
    <property type="entry name" value="SPERACTRCPTR"/>
</dbReference>
<feature type="disulfide bond" evidence="7">
    <location>
        <begin position="118"/>
        <end position="128"/>
    </location>
</feature>
<evidence type="ECO:0000313" key="10">
    <source>
        <dbReference type="EMBL" id="PIK43389.1"/>
    </source>
</evidence>
<dbReference type="AlphaFoldDB" id="A0A2G8K608"/>
<reference evidence="10 11" key="1">
    <citation type="journal article" date="2017" name="PLoS Biol.">
        <title>The sea cucumber genome provides insights into morphological evolution and visceral regeneration.</title>
        <authorList>
            <person name="Zhang X."/>
            <person name="Sun L."/>
            <person name="Yuan J."/>
            <person name="Sun Y."/>
            <person name="Gao Y."/>
            <person name="Zhang L."/>
            <person name="Li S."/>
            <person name="Dai H."/>
            <person name="Hamel J.F."/>
            <person name="Liu C."/>
            <person name="Yu Y."/>
            <person name="Liu S."/>
            <person name="Lin W."/>
            <person name="Guo K."/>
            <person name="Jin S."/>
            <person name="Xu P."/>
            <person name="Storey K.B."/>
            <person name="Huan P."/>
            <person name="Zhang T."/>
            <person name="Zhou Y."/>
            <person name="Zhang J."/>
            <person name="Lin C."/>
            <person name="Li X."/>
            <person name="Xing L."/>
            <person name="Huo D."/>
            <person name="Sun M."/>
            <person name="Wang L."/>
            <person name="Mercier A."/>
            <person name="Li F."/>
            <person name="Yang H."/>
            <person name="Xiang J."/>
        </authorList>
    </citation>
    <scope>NUCLEOTIDE SEQUENCE [LARGE SCALE GENOMIC DNA]</scope>
    <source>
        <strain evidence="10">Shaxun</strain>
        <tissue evidence="10">Muscle</tissue>
    </source>
</reference>
<dbReference type="Proteomes" id="UP000230750">
    <property type="component" value="Unassembled WGS sequence"/>
</dbReference>
<feature type="domain" description="SRCR" evidence="9">
    <location>
        <begin position="49"/>
        <end position="149"/>
    </location>
</feature>
<dbReference type="GO" id="GO:0016020">
    <property type="term" value="C:membrane"/>
    <property type="evidence" value="ECO:0007669"/>
    <property type="project" value="InterPro"/>
</dbReference>
<comment type="subcellular location">
    <subcellularLocation>
        <location evidence="1">Secreted</location>
    </subcellularLocation>
</comment>
<feature type="signal peptide" evidence="8">
    <location>
        <begin position="1"/>
        <end position="25"/>
    </location>
</feature>